<comment type="caution">
    <text evidence="2">The sequence shown here is derived from an EMBL/GenBank/DDBJ whole genome shotgun (WGS) entry which is preliminary data.</text>
</comment>
<feature type="compositionally biased region" description="Polar residues" evidence="1">
    <location>
        <begin position="340"/>
        <end position="359"/>
    </location>
</feature>
<reference evidence="2 3" key="1">
    <citation type="journal article" date="2024" name="G3 (Bethesda)">
        <title>Genome assembly of Hibiscus sabdariffa L. provides insights into metabolisms of medicinal natural products.</title>
        <authorList>
            <person name="Kim T."/>
        </authorList>
    </citation>
    <scope>NUCLEOTIDE SEQUENCE [LARGE SCALE GENOMIC DNA]</scope>
    <source>
        <strain evidence="2">TK-2024</strain>
        <tissue evidence="2">Old leaves</tissue>
    </source>
</reference>
<gene>
    <name evidence="2" type="ORF">V6N11_043572</name>
</gene>
<dbReference type="Proteomes" id="UP001396334">
    <property type="component" value="Unassembled WGS sequence"/>
</dbReference>
<evidence type="ECO:0000313" key="3">
    <source>
        <dbReference type="Proteomes" id="UP001396334"/>
    </source>
</evidence>
<evidence type="ECO:0008006" key="4">
    <source>
        <dbReference type="Google" id="ProtNLM"/>
    </source>
</evidence>
<accession>A0ABR2RD29</accession>
<evidence type="ECO:0000256" key="1">
    <source>
        <dbReference type="SAM" id="MobiDB-lite"/>
    </source>
</evidence>
<dbReference type="PANTHER" id="PTHR46872:SF4">
    <property type="entry name" value="MYB-LIKE DOMAIN-CONTAINING PROTEIN"/>
    <property type="match status" value="1"/>
</dbReference>
<protein>
    <recommendedName>
        <fullName evidence="4">Myb-like domain-containing protein</fullName>
    </recommendedName>
</protein>
<name>A0ABR2RD29_9ROSI</name>
<feature type="region of interest" description="Disordered" evidence="1">
    <location>
        <begin position="271"/>
        <end position="312"/>
    </location>
</feature>
<keyword evidence="3" id="KW-1185">Reference proteome</keyword>
<feature type="compositionally biased region" description="Acidic residues" evidence="1">
    <location>
        <begin position="291"/>
        <end position="305"/>
    </location>
</feature>
<evidence type="ECO:0000313" key="2">
    <source>
        <dbReference type="EMBL" id="KAK9010701.1"/>
    </source>
</evidence>
<dbReference type="EMBL" id="JBBPBN010000023">
    <property type="protein sequence ID" value="KAK9010701.1"/>
    <property type="molecule type" value="Genomic_DNA"/>
</dbReference>
<organism evidence="2 3">
    <name type="scientific">Hibiscus sabdariffa</name>
    <name type="common">roselle</name>
    <dbReference type="NCBI Taxonomy" id="183260"/>
    <lineage>
        <taxon>Eukaryota</taxon>
        <taxon>Viridiplantae</taxon>
        <taxon>Streptophyta</taxon>
        <taxon>Embryophyta</taxon>
        <taxon>Tracheophyta</taxon>
        <taxon>Spermatophyta</taxon>
        <taxon>Magnoliopsida</taxon>
        <taxon>eudicotyledons</taxon>
        <taxon>Gunneridae</taxon>
        <taxon>Pentapetalae</taxon>
        <taxon>rosids</taxon>
        <taxon>malvids</taxon>
        <taxon>Malvales</taxon>
        <taxon>Malvaceae</taxon>
        <taxon>Malvoideae</taxon>
        <taxon>Hibiscus</taxon>
    </lineage>
</organism>
<feature type="region of interest" description="Disordered" evidence="1">
    <location>
        <begin position="335"/>
        <end position="371"/>
    </location>
</feature>
<dbReference type="CDD" id="cd00167">
    <property type="entry name" value="SANT"/>
    <property type="match status" value="1"/>
</dbReference>
<dbReference type="PANTHER" id="PTHR46872">
    <property type="entry name" value="DNA BINDING PROTEIN"/>
    <property type="match status" value="1"/>
</dbReference>
<dbReference type="InterPro" id="IPR001005">
    <property type="entry name" value="SANT/Myb"/>
</dbReference>
<sequence length="401" mass="45047">MGRGRRLSSRSSNFCTGIDANADSEVAVHLPLFPEYFASGHQIQGFLHSNEIYQSILSPRMLVSVGPEHQADIPEWSQQDLKNSSGFLDTSDPQVAVRSSCAGLMPNDDYGNKMIGNCVIPMPDAEATAKFQCEDARHRTECECLDQGSIRCVRQHVVEEREKLRGNLGQEIFEEMGFYDMGEEVAKRWTEEEELAFHNVVLSNPVSMGKNFWDHLSAALPSRAKEDLISYYFNVFMLRKRAQQNRIDPINIDSDDDEWQTTEYRIQAEDDGSVVESPVGQGTAPHFEHSYEEDDHEDIEDDNEDGVGSSENVAGNVCRAATNEDDEGEIDEISGRQVESFISNHNSNDNETQLSSKIGGNNEDDYDIQDDSCTSYEYQREKVDCRGLPEAVTDANQPSQD</sequence>
<proteinExistence type="predicted"/>